<dbReference type="InterPro" id="IPR029020">
    <property type="entry name" value="Ammonium/urea_transptr"/>
</dbReference>
<keyword evidence="7 8" id="KW-0924">Ammonia transport</keyword>
<evidence type="ECO:0000256" key="4">
    <source>
        <dbReference type="ARBA" id="ARBA00022692"/>
    </source>
</evidence>
<dbReference type="Proteomes" id="UP001224739">
    <property type="component" value="Unassembled WGS sequence"/>
</dbReference>
<evidence type="ECO:0000313" key="12">
    <source>
        <dbReference type="EMBL" id="XAG30954.1"/>
    </source>
</evidence>
<evidence type="ECO:0000256" key="7">
    <source>
        <dbReference type="ARBA" id="ARBA00023177"/>
    </source>
</evidence>
<feature type="transmembrane region" description="Helical" evidence="8">
    <location>
        <begin position="306"/>
        <end position="326"/>
    </location>
</feature>
<keyword evidence="5 8" id="KW-1133">Transmembrane helix</keyword>
<feature type="transmembrane region" description="Helical" evidence="8">
    <location>
        <begin position="32"/>
        <end position="55"/>
    </location>
</feature>
<dbReference type="PRINTS" id="PR00342">
    <property type="entry name" value="RHESUSRHD"/>
</dbReference>
<feature type="transmembrane region" description="Helical" evidence="8">
    <location>
        <begin position="67"/>
        <end position="90"/>
    </location>
</feature>
<feature type="transmembrane region" description="Helical" evidence="8">
    <location>
        <begin position="338"/>
        <end position="364"/>
    </location>
</feature>
<evidence type="ECO:0000256" key="6">
    <source>
        <dbReference type="ARBA" id="ARBA00023136"/>
    </source>
</evidence>
<sequence length="430" mass="45575">MRRLLSLLLMLVLTHFSSSAFATETGVVDKADNSFMLICTALVFFMTMPGIALFYGGLLRGKNVLSLITQVMMIFSVVVILWVTFGYSLAFTAGNKIWGGWSLTFLNNVSLDSLSGSINQYVHIAFQGSFAVITVALIIGALGERVRFSALLIFTIIWFTFSYIPIAHMVWGEGGWLIDDGALDFAGGTVVHINAAIAALVGAYLLGKRRDSQHTALKPHNLPMVFTGTAVLYIGWFGFNAGSAGSANAIAALAFLNTVIATAGAVLSWTASEWITRGKPSMLGSCSGCIAGLVAITPAAGTVGVMGALFIGVIGGIIGLWGVVVLKRWLKADDVCDVFGIHGTCGIAGCLLTGVFTASFLGGVGYSDGMTLSKQVLIQLMSVVITVIWSGVVAYIGFKIADKLVGLRVSEEEEHDGLDLTTHGERAYQQ</sequence>
<dbReference type="Proteomes" id="UP001438077">
    <property type="component" value="Chromosome"/>
</dbReference>
<feature type="transmembrane region" description="Helical" evidence="8">
    <location>
        <begin position="183"/>
        <end position="207"/>
    </location>
</feature>
<feature type="transmembrane region" description="Helical" evidence="8">
    <location>
        <begin position="376"/>
        <end position="398"/>
    </location>
</feature>
<dbReference type="EMBL" id="CP095785">
    <property type="protein sequence ID" value="XAG30954.1"/>
    <property type="molecule type" value="Genomic_DNA"/>
</dbReference>
<evidence type="ECO:0000256" key="8">
    <source>
        <dbReference type="RuleBase" id="RU362002"/>
    </source>
</evidence>
<name>A0AAW7CPC4_9GAMM</name>
<organism evidence="11 13">
    <name type="scientific">Proteus faecis</name>
    <dbReference type="NCBI Taxonomy" id="2050967"/>
    <lineage>
        <taxon>Bacteria</taxon>
        <taxon>Pseudomonadati</taxon>
        <taxon>Pseudomonadota</taxon>
        <taxon>Gammaproteobacteria</taxon>
        <taxon>Enterobacterales</taxon>
        <taxon>Morganellaceae</taxon>
        <taxon>Proteus</taxon>
    </lineage>
</organism>
<dbReference type="EMBL" id="JASVWL010000013">
    <property type="protein sequence ID" value="MDL5356099.1"/>
    <property type="molecule type" value="Genomic_DNA"/>
</dbReference>
<evidence type="ECO:0000313" key="14">
    <source>
        <dbReference type="Proteomes" id="UP001438077"/>
    </source>
</evidence>
<protein>
    <recommendedName>
        <fullName evidence="8">Ammonium transporter</fullName>
    </recommendedName>
</protein>
<dbReference type="Gene3D" id="1.10.3430.10">
    <property type="entry name" value="Ammonium transporter AmtB like domains"/>
    <property type="match status" value="1"/>
</dbReference>
<feature type="transmembrane region" description="Helical" evidence="8">
    <location>
        <begin position="282"/>
        <end position="300"/>
    </location>
</feature>
<dbReference type="PANTHER" id="PTHR43029:SF10">
    <property type="entry name" value="AMMONIUM TRANSPORTER MEP2"/>
    <property type="match status" value="1"/>
</dbReference>
<dbReference type="InterPro" id="IPR024041">
    <property type="entry name" value="NH4_transpt_AmtB-like_dom"/>
</dbReference>
<keyword evidence="6 8" id="KW-0472">Membrane</keyword>
<keyword evidence="9" id="KW-0732">Signal</keyword>
<dbReference type="InterPro" id="IPR002229">
    <property type="entry name" value="RhesusRHD"/>
</dbReference>
<dbReference type="NCBIfam" id="TIGR00836">
    <property type="entry name" value="amt"/>
    <property type="match status" value="1"/>
</dbReference>
<evidence type="ECO:0000256" key="3">
    <source>
        <dbReference type="ARBA" id="ARBA00022448"/>
    </source>
</evidence>
<feature type="transmembrane region" description="Helical" evidence="8">
    <location>
        <begin position="150"/>
        <end position="171"/>
    </location>
</feature>
<evidence type="ECO:0000313" key="13">
    <source>
        <dbReference type="Proteomes" id="UP001224739"/>
    </source>
</evidence>
<feature type="domain" description="Ammonium transporter AmtB-like" evidence="10">
    <location>
        <begin position="35"/>
        <end position="428"/>
    </location>
</feature>
<reference evidence="12 14" key="1">
    <citation type="submission" date="2022-03" db="EMBL/GenBank/DDBJ databases">
        <title>Sea Food Isolates.</title>
        <authorList>
            <person name="Li C."/>
        </authorList>
    </citation>
    <scope>NUCLEOTIDE SEQUENCE [LARGE SCALE GENOMIC DNA]</scope>
    <source>
        <strain evidence="12 14">19MO01SH08</strain>
    </source>
</reference>
<dbReference type="PANTHER" id="PTHR43029">
    <property type="entry name" value="AMMONIUM TRANSPORTER MEP2"/>
    <property type="match status" value="1"/>
</dbReference>
<feature type="transmembrane region" description="Helical" evidence="8">
    <location>
        <begin position="121"/>
        <end position="143"/>
    </location>
</feature>
<keyword evidence="14" id="KW-1185">Reference proteome</keyword>
<dbReference type="InterPro" id="IPR001905">
    <property type="entry name" value="Ammonium_transpt"/>
</dbReference>
<dbReference type="InterPro" id="IPR018047">
    <property type="entry name" value="Ammonium_transpt_CS"/>
</dbReference>
<dbReference type="SUPFAM" id="SSF111352">
    <property type="entry name" value="Ammonium transporter"/>
    <property type="match status" value="1"/>
</dbReference>
<evidence type="ECO:0000256" key="9">
    <source>
        <dbReference type="SAM" id="SignalP"/>
    </source>
</evidence>
<dbReference type="RefSeq" id="WP_109397183.1">
    <property type="nucleotide sequence ID" value="NZ_CP095785.1"/>
</dbReference>
<feature type="chain" id="PRO_5043734196" description="Ammonium transporter" evidence="9">
    <location>
        <begin position="23"/>
        <end position="430"/>
    </location>
</feature>
<dbReference type="Pfam" id="PF00909">
    <property type="entry name" value="Ammonium_transp"/>
    <property type="match status" value="1"/>
</dbReference>
<comment type="subcellular location">
    <subcellularLocation>
        <location evidence="8">Cell membrane</location>
        <topology evidence="8">Multi-pass membrane protein</topology>
    </subcellularLocation>
    <subcellularLocation>
        <location evidence="1">Membrane</location>
        <topology evidence="1">Multi-pass membrane protein</topology>
    </subcellularLocation>
</comment>
<comment type="similarity">
    <text evidence="2 8">Belongs to the ammonia transporter channel (TC 1.A.11.2) family.</text>
</comment>
<evidence type="ECO:0000259" key="10">
    <source>
        <dbReference type="Pfam" id="PF00909"/>
    </source>
</evidence>
<feature type="transmembrane region" description="Helical" evidence="8">
    <location>
        <begin position="219"/>
        <end position="237"/>
    </location>
</feature>
<dbReference type="NCBIfam" id="NF007947">
    <property type="entry name" value="PRK10666.1"/>
    <property type="match status" value="1"/>
</dbReference>
<keyword evidence="4 8" id="KW-0812">Transmembrane</keyword>
<dbReference type="GO" id="GO:0008519">
    <property type="term" value="F:ammonium channel activity"/>
    <property type="evidence" value="ECO:0007669"/>
    <property type="project" value="InterPro"/>
</dbReference>
<gene>
    <name evidence="11" type="primary">amtB</name>
    <name evidence="12" type="ORF">MYW70_13565</name>
    <name evidence="11" type="ORF">QSH02_14750</name>
</gene>
<evidence type="ECO:0000256" key="2">
    <source>
        <dbReference type="ARBA" id="ARBA00005887"/>
    </source>
</evidence>
<evidence type="ECO:0000256" key="1">
    <source>
        <dbReference type="ARBA" id="ARBA00004141"/>
    </source>
</evidence>
<dbReference type="GO" id="GO:0005886">
    <property type="term" value="C:plasma membrane"/>
    <property type="evidence" value="ECO:0007669"/>
    <property type="project" value="UniProtKB-SubCell"/>
</dbReference>
<evidence type="ECO:0000313" key="11">
    <source>
        <dbReference type="EMBL" id="MDL5356099.1"/>
    </source>
</evidence>
<feature type="transmembrane region" description="Helical" evidence="8">
    <location>
        <begin position="249"/>
        <end position="270"/>
    </location>
</feature>
<dbReference type="AlphaFoldDB" id="A0AAW7CPC4"/>
<reference evidence="11" key="2">
    <citation type="submission" date="2023-06" db="EMBL/GenBank/DDBJ databases">
        <title>Acute promotion of culturable opportunistic pathogens and persistent increase of antibiotic resistance following antibiotic exposure in mouse gut microbiota.</title>
        <authorList>
            <person name="Li L."/>
            <person name="Wang B."/>
            <person name="Sun Y."/>
            <person name="Wang M."/>
            <person name="Xu H."/>
        </authorList>
    </citation>
    <scope>NUCLEOTIDE SEQUENCE</scope>
    <source>
        <strain evidence="11">EPA10_1</strain>
    </source>
</reference>
<dbReference type="GeneID" id="83613834"/>
<dbReference type="PROSITE" id="PS01219">
    <property type="entry name" value="AMMONIUM_TRANSP"/>
    <property type="match status" value="1"/>
</dbReference>
<evidence type="ECO:0000256" key="5">
    <source>
        <dbReference type="ARBA" id="ARBA00022989"/>
    </source>
</evidence>
<proteinExistence type="inferred from homology"/>
<feature type="signal peptide" evidence="9">
    <location>
        <begin position="1"/>
        <end position="22"/>
    </location>
</feature>
<keyword evidence="3 8" id="KW-0813">Transport</keyword>
<accession>A0AAW7CPC4</accession>